<feature type="transmembrane region" description="Helical" evidence="1">
    <location>
        <begin position="20"/>
        <end position="40"/>
    </location>
</feature>
<feature type="transmembrane region" description="Helical" evidence="1">
    <location>
        <begin position="146"/>
        <end position="168"/>
    </location>
</feature>
<evidence type="ECO:0000313" key="2">
    <source>
        <dbReference type="EMBL" id="BAZ93830.1"/>
    </source>
</evidence>
<organism evidence="2 3">
    <name type="scientific">Thiohalobacter thiocyanaticus</name>
    <dbReference type="NCBI Taxonomy" id="585455"/>
    <lineage>
        <taxon>Bacteria</taxon>
        <taxon>Pseudomonadati</taxon>
        <taxon>Pseudomonadota</taxon>
        <taxon>Gammaproteobacteria</taxon>
        <taxon>Thiohalobacterales</taxon>
        <taxon>Thiohalobacteraceae</taxon>
        <taxon>Thiohalobacter</taxon>
    </lineage>
</organism>
<dbReference type="InterPro" id="IPR030802">
    <property type="entry name" value="Permease_MalE"/>
</dbReference>
<keyword evidence="1" id="KW-0472">Membrane</keyword>
<gene>
    <name evidence="2" type="ORF">FOKN1_1433</name>
</gene>
<dbReference type="RefSeq" id="WP_096365984.1">
    <property type="nucleotide sequence ID" value="NZ_AP018052.1"/>
</dbReference>
<feature type="transmembrane region" description="Helical" evidence="1">
    <location>
        <begin position="241"/>
        <end position="260"/>
    </location>
</feature>
<name>A0A1Z4VQA7_9GAMM</name>
<dbReference type="OrthoDB" id="9810518at2"/>
<sequence>MYALTENLGRRVARGIDEFGYAALLLVESLYWLVAGALRGQPVRLRAVVTEMMRIGVAAIPIVAILAFANGVMMALQGVYTLKDFGAESQVIPGLALSITREFGALIVGIVVAGRSGSAIAARIGSMQMSQEIDALRVLGVNPVRYLVAPILLAMLVMVPALTILANLMALTGGGLLCVLKLHFSLATYWESVIAYLEVSDVMQGLVKSLVFAVLIALVGCTNGFMARGGADGIGHSTTRSVVLCIAAIVIADMLFTLFLSR</sequence>
<keyword evidence="1" id="KW-1133">Transmembrane helix</keyword>
<evidence type="ECO:0000313" key="3">
    <source>
        <dbReference type="Proteomes" id="UP000218765"/>
    </source>
</evidence>
<dbReference type="KEGG" id="ttc:FOKN1_1433"/>
<protein>
    <submittedName>
        <fullName evidence="2">ABC-type transporter, permease component</fullName>
    </submittedName>
</protein>
<keyword evidence="1" id="KW-0812">Transmembrane</keyword>
<dbReference type="GO" id="GO:0005548">
    <property type="term" value="F:phospholipid transporter activity"/>
    <property type="evidence" value="ECO:0007669"/>
    <property type="project" value="TreeGrafter"/>
</dbReference>
<dbReference type="Pfam" id="PF02405">
    <property type="entry name" value="MlaE"/>
    <property type="match status" value="1"/>
</dbReference>
<accession>A0A1Z4VQA7</accession>
<dbReference type="PANTHER" id="PTHR30188">
    <property type="entry name" value="ABC TRANSPORTER PERMEASE PROTEIN-RELATED"/>
    <property type="match status" value="1"/>
</dbReference>
<reference evidence="2 3" key="1">
    <citation type="submission" date="2017-05" db="EMBL/GenBank/DDBJ databases">
        <title>Thiocyanate degradation by Thiohalobacter thiocyanaticus FOKN1.</title>
        <authorList>
            <person name="Oshiki M."/>
            <person name="Fukushima T."/>
            <person name="Kawano S."/>
            <person name="Nakagawa J."/>
        </authorList>
    </citation>
    <scope>NUCLEOTIDE SEQUENCE [LARGE SCALE GENOMIC DNA]</scope>
    <source>
        <strain evidence="2 3">FOKN1</strain>
    </source>
</reference>
<dbReference type="EMBL" id="AP018052">
    <property type="protein sequence ID" value="BAZ93830.1"/>
    <property type="molecule type" value="Genomic_DNA"/>
</dbReference>
<dbReference type="PANTHER" id="PTHR30188:SF3">
    <property type="entry name" value="ABC TRANSPORTER PERMEASE"/>
    <property type="match status" value="1"/>
</dbReference>
<feature type="transmembrane region" description="Helical" evidence="1">
    <location>
        <begin position="103"/>
        <end position="125"/>
    </location>
</feature>
<feature type="transmembrane region" description="Helical" evidence="1">
    <location>
        <begin position="209"/>
        <end position="229"/>
    </location>
</feature>
<dbReference type="GO" id="GO:0043190">
    <property type="term" value="C:ATP-binding cassette (ABC) transporter complex"/>
    <property type="evidence" value="ECO:0007669"/>
    <property type="project" value="InterPro"/>
</dbReference>
<dbReference type="Proteomes" id="UP000218765">
    <property type="component" value="Chromosome"/>
</dbReference>
<feature type="transmembrane region" description="Helical" evidence="1">
    <location>
        <begin position="52"/>
        <end position="76"/>
    </location>
</feature>
<dbReference type="AlphaFoldDB" id="A0A1Z4VQA7"/>
<keyword evidence="3" id="KW-1185">Reference proteome</keyword>
<proteinExistence type="predicted"/>
<evidence type="ECO:0000256" key="1">
    <source>
        <dbReference type="SAM" id="Phobius"/>
    </source>
</evidence>